<keyword evidence="2" id="KW-1185">Reference proteome</keyword>
<dbReference type="InParanoid" id="A0A251TD75"/>
<accession>A0A251TD75</accession>
<sequence length="59" mass="6604">MNVVKANDHLNSSGNHTMFLTTEAHDAARAENSFTLIFRSELIGMQICKKGAKLQRLKD</sequence>
<name>A0A251TD75_HELAN</name>
<dbReference type="AlphaFoldDB" id="A0A251TD75"/>
<evidence type="ECO:0000313" key="1">
    <source>
        <dbReference type="EMBL" id="OTG08536.1"/>
    </source>
</evidence>
<proteinExistence type="predicted"/>
<organism evidence="1 2">
    <name type="scientific">Helianthus annuus</name>
    <name type="common">Common sunflower</name>
    <dbReference type="NCBI Taxonomy" id="4232"/>
    <lineage>
        <taxon>Eukaryota</taxon>
        <taxon>Viridiplantae</taxon>
        <taxon>Streptophyta</taxon>
        <taxon>Embryophyta</taxon>
        <taxon>Tracheophyta</taxon>
        <taxon>Spermatophyta</taxon>
        <taxon>Magnoliopsida</taxon>
        <taxon>eudicotyledons</taxon>
        <taxon>Gunneridae</taxon>
        <taxon>Pentapetalae</taxon>
        <taxon>asterids</taxon>
        <taxon>campanulids</taxon>
        <taxon>Asterales</taxon>
        <taxon>Asteraceae</taxon>
        <taxon>Asteroideae</taxon>
        <taxon>Heliantheae alliance</taxon>
        <taxon>Heliantheae</taxon>
        <taxon>Helianthus</taxon>
    </lineage>
</organism>
<reference evidence="2" key="1">
    <citation type="journal article" date="2017" name="Nature">
        <title>The sunflower genome provides insights into oil metabolism, flowering and Asterid evolution.</title>
        <authorList>
            <person name="Badouin H."/>
            <person name="Gouzy J."/>
            <person name="Grassa C.J."/>
            <person name="Murat F."/>
            <person name="Staton S.E."/>
            <person name="Cottret L."/>
            <person name="Lelandais-Briere C."/>
            <person name="Owens G.L."/>
            <person name="Carrere S."/>
            <person name="Mayjonade B."/>
            <person name="Legrand L."/>
            <person name="Gill N."/>
            <person name="Kane N.C."/>
            <person name="Bowers J.E."/>
            <person name="Hubner S."/>
            <person name="Bellec A."/>
            <person name="Berard A."/>
            <person name="Berges H."/>
            <person name="Blanchet N."/>
            <person name="Boniface M.C."/>
            <person name="Brunel D."/>
            <person name="Catrice O."/>
            <person name="Chaidir N."/>
            <person name="Claudel C."/>
            <person name="Donnadieu C."/>
            <person name="Faraut T."/>
            <person name="Fievet G."/>
            <person name="Helmstetter N."/>
            <person name="King M."/>
            <person name="Knapp S.J."/>
            <person name="Lai Z."/>
            <person name="Le Paslier M.C."/>
            <person name="Lippi Y."/>
            <person name="Lorenzon L."/>
            <person name="Mandel J.R."/>
            <person name="Marage G."/>
            <person name="Marchand G."/>
            <person name="Marquand E."/>
            <person name="Bret-Mestries E."/>
            <person name="Morien E."/>
            <person name="Nambeesan S."/>
            <person name="Nguyen T."/>
            <person name="Pegot-Espagnet P."/>
            <person name="Pouilly N."/>
            <person name="Raftis F."/>
            <person name="Sallet E."/>
            <person name="Schiex T."/>
            <person name="Thomas J."/>
            <person name="Vandecasteele C."/>
            <person name="Vares D."/>
            <person name="Vear F."/>
            <person name="Vautrin S."/>
            <person name="Crespi M."/>
            <person name="Mangin B."/>
            <person name="Burke J.M."/>
            <person name="Salse J."/>
            <person name="Munos S."/>
            <person name="Vincourt P."/>
            <person name="Rieseberg L.H."/>
            <person name="Langlade N.B."/>
        </authorList>
    </citation>
    <scope>NUCLEOTIDE SEQUENCE [LARGE SCALE GENOMIC DNA]</scope>
    <source>
        <strain evidence="2">cv. SF193</strain>
    </source>
</reference>
<gene>
    <name evidence="1" type="ORF">HannXRQ_Chr11g0342851</name>
</gene>
<dbReference type="Proteomes" id="UP000215914">
    <property type="component" value="Chromosome 11"/>
</dbReference>
<dbReference type="EMBL" id="CM007900">
    <property type="protein sequence ID" value="OTG08536.1"/>
    <property type="molecule type" value="Genomic_DNA"/>
</dbReference>
<protein>
    <submittedName>
        <fullName evidence="1">Uncharacterized protein</fullName>
    </submittedName>
</protein>
<evidence type="ECO:0000313" key="2">
    <source>
        <dbReference type="Proteomes" id="UP000215914"/>
    </source>
</evidence>